<proteinExistence type="predicted"/>
<evidence type="ECO:0000313" key="1">
    <source>
        <dbReference type="EMBL" id="KIJ43295.1"/>
    </source>
</evidence>
<reference evidence="1 2" key="1">
    <citation type="submission" date="2014-06" db="EMBL/GenBank/DDBJ databases">
        <title>Evolutionary Origins and Diversification of the Mycorrhizal Mutualists.</title>
        <authorList>
            <consortium name="DOE Joint Genome Institute"/>
            <consortium name="Mycorrhizal Genomics Consortium"/>
            <person name="Kohler A."/>
            <person name="Kuo A."/>
            <person name="Nagy L.G."/>
            <person name="Floudas D."/>
            <person name="Copeland A."/>
            <person name="Barry K.W."/>
            <person name="Cichocki N."/>
            <person name="Veneault-Fourrey C."/>
            <person name="LaButti K."/>
            <person name="Lindquist E.A."/>
            <person name="Lipzen A."/>
            <person name="Lundell T."/>
            <person name="Morin E."/>
            <person name="Murat C."/>
            <person name="Riley R."/>
            <person name="Ohm R."/>
            <person name="Sun H."/>
            <person name="Tunlid A."/>
            <person name="Henrissat B."/>
            <person name="Grigoriev I.V."/>
            <person name="Hibbett D.S."/>
            <person name="Martin F."/>
        </authorList>
    </citation>
    <scope>NUCLEOTIDE SEQUENCE [LARGE SCALE GENOMIC DNA]</scope>
    <source>
        <strain evidence="1 2">SS14</strain>
    </source>
</reference>
<protein>
    <submittedName>
        <fullName evidence="1">Uncharacterized protein</fullName>
    </submittedName>
</protein>
<dbReference type="AlphaFoldDB" id="A0A0C9VWS7"/>
<dbReference type="EMBL" id="KN837124">
    <property type="protein sequence ID" value="KIJ43295.1"/>
    <property type="molecule type" value="Genomic_DNA"/>
</dbReference>
<sequence>MFIFSYARYLDSNELKAKLAESGQDGAVVEFGQVLRIATKHNFEAIQDDCRYVLWSIITHCPAQWSRMEALKPMQNFQFLQIAFDNNLEYYQLILQFGLGTILHPKLSKSLILNSFGEKMEADHPGILDEISQCMTHVLWNIFDFSEDLEEGEEDAVQEFGEVLPRFGEKLSTMSH</sequence>
<gene>
    <name evidence="1" type="ORF">M422DRAFT_253500</name>
</gene>
<accession>A0A0C9VWS7</accession>
<dbReference type="Proteomes" id="UP000054279">
    <property type="component" value="Unassembled WGS sequence"/>
</dbReference>
<organism evidence="1 2">
    <name type="scientific">Sphaerobolus stellatus (strain SS14)</name>
    <dbReference type="NCBI Taxonomy" id="990650"/>
    <lineage>
        <taxon>Eukaryota</taxon>
        <taxon>Fungi</taxon>
        <taxon>Dikarya</taxon>
        <taxon>Basidiomycota</taxon>
        <taxon>Agaricomycotina</taxon>
        <taxon>Agaricomycetes</taxon>
        <taxon>Phallomycetidae</taxon>
        <taxon>Geastrales</taxon>
        <taxon>Sphaerobolaceae</taxon>
        <taxon>Sphaerobolus</taxon>
    </lineage>
</organism>
<keyword evidence="2" id="KW-1185">Reference proteome</keyword>
<name>A0A0C9VWS7_SPHS4</name>
<evidence type="ECO:0000313" key="2">
    <source>
        <dbReference type="Proteomes" id="UP000054279"/>
    </source>
</evidence>
<dbReference type="HOGENOM" id="CLU_1526123_0_0_1"/>